<dbReference type="InterPro" id="IPR032675">
    <property type="entry name" value="LRR_dom_sf"/>
</dbReference>
<dbReference type="AlphaFoldDB" id="A0A815ZVI1"/>
<dbReference type="SUPFAM" id="SSF52047">
    <property type="entry name" value="RNI-like"/>
    <property type="match status" value="1"/>
</dbReference>
<protein>
    <recommendedName>
        <fullName evidence="4">F-box domain-containing protein</fullName>
    </recommendedName>
</protein>
<dbReference type="Gene3D" id="3.80.10.10">
    <property type="entry name" value="Ribonuclease Inhibitor"/>
    <property type="match status" value="1"/>
</dbReference>
<dbReference type="EMBL" id="CAJNOJ010000316">
    <property type="protein sequence ID" value="CAF1393785.1"/>
    <property type="molecule type" value="Genomic_DNA"/>
</dbReference>
<gene>
    <name evidence="1" type="ORF">EDS130_LOCUS35619</name>
    <name evidence="2" type="ORF">XAT740_LOCUS46265</name>
</gene>
<name>A0A815ZVI1_ADIRI</name>
<proteinExistence type="predicted"/>
<organism evidence="2 3">
    <name type="scientific">Adineta ricciae</name>
    <name type="common">Rotifer</name>
    <dbReference type="NCBI Taxonomy" id="249248"/>
    <lineage>
        <taxon>Eukaryota</taxon>
        <taxon>Metazoa</taxon>
        <taxon>Spiralia</taxon>
        <taxon>Gnathifera</taxon>
        <taxon>Rotifera</taxon>
        <taxon>Eurotatoria</taxon>
        <taxon>Bdelloidea</taxon>
        <taxon>Adinetida</taxon>
        <taxon>Adinetidae</taxon>
        <taxon>Adineta</taxon>
    </lineage>
</organism>
<sequence>MTTTFEHLSDEIIISIIEYLTLEEFTSIFGTLNERFSCIIYSHPWTQHRLTIRKMNKDALQAKLTFIEEMKLVSRISSIDICPHSIFRSIEDFCQIQSLQNFRTLRALSLTHITLDEAEAIFTPECLTNLDELTRLRLIFSFGIEQNNYCRRMEQILARILTHPSLRYFTLNTARSPDFSELKSLSSLEFFEIDYCSFQSLYKLLEFAPNLRHLCARIGIHNDINAELDPAVCILTSLKLTLSIPAYDQMTTFLKKFPKLQKLHVLTYSLIEPLTFTETWHSFITDHLPVLTRFKRECKVTLDSIGQFVEFFHWPNGWISKDKSVFEGSNYSKITIVNVRY</sequence>
<dbReference type="EMBL" id="CAJNOR010006184">
    <property type="protein sequence ID" value="CAF1588212.1"/>
    <property type="molecule type" value="Genomic_DNA"/>
</dbReference>
<reference evidence="2" key="1">
    <citation type="submission" date="2021-02" db="EMBL/GenBank/DDBJ databases">
        <authorList>
            <person name="Nowell W R."/>
        </authorList>
    </citation>
    <scope>NUCLEOTIDE SEQUENCE</scope>
</reference>
<evidence type="ECO:0000313" key="1">
    <source>
        <dbReference type="EMBL" id="CAF1393785.1"/>
    </source>
</evidence>
<dbReference type="Proteomes" id="UP000663828">
    <property type="component" value="Unassembled WGS sequence"/>
</dbReference>
<accession>A0A815ZVI1</accession>
<keyword evidence="3" id="KW-1185">Reference proteome</keyword>
<evidence type="ECO:0000313" key="3">
    <source>
        <dbReference type="Proteomes" id="UP000663828"/>
    </source>
</evidence>
<evidence type="ECO:0008006" key="4">
    <source>
        <dbReference type="Google" id="ProtNLM"/>
    </source>
</evidence>
<dbReference type="OrthoDB" id="10016589at2759"/>
<dbReference type="Proteomes" id="UP000663852">
    <property type="component" value="Unassembled WGS sequence"/>
</dbReference>
<evidence type="ECO:0000313" key="2">
    <source>
        <dbReference type="EMBL" id="CAF1588212.1"/>
    </source>
</evidence>
<comment type="caution">
    <text evidence="2">The sequence shown here is derived from an EMBL/GenBank/DDBJ whole genome shotgun (WGS) entry which is preliminary data.</text>
</comment>